<dbReference type="AlphaFoldDB" id="A0A0F9C828"/>
<reference evidence="1" key="1">
    <citation type="journal article" date="2015" name="Nature">
        <title>Complex archaea that bridge the gap between prokaryotes and eukaryotes.</title>
        <authorList>
            <person name="Spang A."/>
            <person name="Saw J.H."/>
            <person name="Jorgensen S.L."/>
            <person name="Zaremba-Niedzwiedzka K."/>
            <person name="Martijn J."/>
            <person name="Lind A.E."/>
            <person name="van Eijk R."/>
            <person name="Schleper C."/>
            <person name="Guy L."/>
            <person name="Ettema T.J."/>
        </authorList>
    </citation>
    <scope>NUCLEOTIDE SEQUENCE</scope>
</reference>
<dbReference type="EMBL" id="LAZR01034439">
    <property type="protein sequence ID" value="KKL45299.1"/>
    <property type="molecule type" value="Genomic_DNA"/>
</dbReference>
<protein>
    <submittedName>
        <fullName evidence="1">Uncharacterized protein</fullName>
    </submittedName>
</protein>
<accession>A0A0F9C828</accession>
<feature type="non-terminal residue" evidence="1">
    <location>
        <position position="1"/>
    </location>
</feature>
<organism evidence="1">
    <name type="scientific">marine sediment metagenome</name>
    <dbReference type="NCBI Taxonomy" id="412755"/>
    <lineage>
        <taxon>unclassified sequences</taxon>
        <taxon>metagenomes</taxon>
        <taxon>ecological metagenomes</taxon>
    </lineage>
</organism>
<evidence type="ECO:0000313" key="1">
    <source>
        <dbReference type="EMBL" id="KKL45299.1"/>
    </source>
</evidence>
<proteinExistence type="predicted"/>
<gene>
    <name evidence="1" type="ORF">LCGC14_2357090</name>
</gene>
<sequence>RVMALSDMTRKQARSDVLSRLDEVSSEALDPAEINRWLDMGQFDFFNKMAALAHKWYGTSKTVSITASAGAVTATALEGAYAATKIAQISKLILADGTTIVRPTEFNSLEHLLSNSNFDSRYYYAWYGEKLYVFVGTLAAALAPDSSILYFIRKPDEMGGDTNVHTVAFASAVQNDTITVDGIQFIAKDAATTEVADFITTGTDTADGDNFEDVLENVFQSSTGVSASSTTGTVTITGAKTVTSSNGTRLAVAQSTASMVDVPTEYTDLVIMYAQARALGKLKRQDLRAGVEQDISQMYGAIHGLFAEELQIRAAEKPAGIISQRRLE</sequence>
<name>A0A0F9C828_9ZZZZ</name>
<comment type="caution">
    <text evidence="1">The sequence shown here is derived from an EMBL/GenBank/DDBJ whole genome shotgun (WGS) entry which is preliminary data.</text>
</comment>